<gene>
    <name evidence="1" type="ORF">A2811_02205</name>
</gene>
<comment type="caution">
    <text evidence="1">The sequence shown here is derived from an EMBL/GenBank/DDBJ whole genome shotgun (WGS) entry which is preliminary data.</text>
</comment>
<evidence type="ECO:0000313" key="2">
    <source>
        <dbReference type="Proteomes" id="UP000186670"/>
    </source>
</evidence>
<dbReference type="AlphaFoldDB" id="A0A1F5EM19"/>
<reference evidence="1 2" key="1">
    <citation type="journal article" date="2016" name="Nat. Commun.">
        <title>Thousands of microbial genomes shed light on interconnected biogeochemical processes in an aquifer system.</title>
        <authorList>
            <person name="Anantharaman K."/>
            <person name="Brown C.T."/>
            <person name="Hug L.A."/>
            <person name="Sharon I."/>
            <person name="Castelle C.J."/>
            <person name="Probst A.J."/>
            <person name="Thomas B.C."/>
            <person name="Singh A."/>
            <person name="Wilkins M.J."/>
            <person name="Karaoz U."/>
            <person name="Brodie E.L."/>
            <person name="Williams K.H."/>
            <person name="Hubbard S.S."/>
            <person name="Banfield J.F."/>
        </authorList>
    </citation>
    <scope>NUCLEOTIDE SEQUENCE [LARGE SCALE GENOMIC DNA]</scope>
</reference>
<sequence>MKIRKAPTEVGAFWRRRDIRRLLLGQDGGVVSGCDVGGQGHDLVNTGLDLDARVLGAGDEDLVAGFGGLDQSQAVGVGTLGDVQADFLVVDLGQLGFDGHLLSQFFQGFRVHWRFLRKKKGCLH</sequence>
<protein>
    <submittedName>
        <fullName evidence="1">Uncharacterized protein</fullName>
    </submittedName>
</protein>
<dbReference type="EMBL" id="MEZZ01000032">
    <property type="protein sequence ID" value="OGD68447.1"/>
    <property type="molecule type" value="Genomic_DNA"/>
</dbReference>
<dbReference type="Proteomes" id="UP000186670">
    <property type="component" value="Unassembled WGS sequence"/>
</dbReference>
<evidence type="ECO:0000313" key="1">
    <source>
        <dbReference type="EMBL" id="OGD68447.1"/>
    </source>
</evidence>
<proteinExistence type="predicted"/>
<organism evidence="1 2">
    <name type="scientific">Candidatus Campbellbacteria bacterium RIFCSPHIGHO2_01_FULL_34_10</name>
    <dbReference type="NCBI Taxonomy" id="1797577"/>
    <lineage>
        <taxon>Bacteria</taxon>
        <taxon>Candidatus Campbelliibacteriota</taxon>
    </lineage>
</organism>
<accession>A0A1F5EM19</accession>
<name>A0A1F5EM19_9BACT</name>